<evidence type="ECO:0000256" key="2">
    <source>
        <dbReference type="ARBA" id="ARBA00010742"/>
    </source>
</evidence>
<organism evidence="6 7">
    <name type="scientific">Paenibacillus polymyxa</name>
    <name type="common">Bacillus polymyxa</name>
    <dbReference type="NCBI Taxonomy" id="1406"/>
    <lineage>
        <taxon>Bacteria</taxon>
        <taxon>Bacillati</taxon>
        <taxon>Bacillota</taxon>
        <taxon>Bacilli</taxon>
        <taxon>Bacillales</taxon>
        <taxon>Paenibacillaceae</taxon>
        <taxon>Paenibacillus</taxon>
    </lineage>
</organism>
<evidence type="ECO:0000256" key="3">
    <source>
        <dbReference type="ARBA" id="ARBA00022729"/>
    </source>
</evidence>
<comment type="caution">
    <text evidence="6">The sequence shown here is derived from an EMBL/GenBank/DDBJ whole genome shotgun (WGS) entry which is preliminary data.</text>
</comment>
<keyword evidence="3 5" id="KW-0732">Signal</keyword>
<evidence type="ECO:0000256" key="1">
    <source>
        <dbReference type="ARBA" id="ARBA00004418"/>
    </source>
</evidence>
<dbReference type="AlphaFoldDB" id="A0A8I1LU67"/>
<accession>A0A8I1LU67</accession>
<dbReference type="Proteomes" id="UP000650605">
    <property type="component" value="Unassembled WGS sequence"/>
</dbReference>
<dbReference type="PANTHER" id="PTHR30024:SF47">
    <property type="entry name" value="TAURINE-BINDING PERIPLASMIC PROTEIN"/>
    <property type="match status" value="1"/>
</dbReference>
<feature type="region of interest" description="Disordered" evidence="4">
    <location>
        <begin position="332"/>
        <end position="363"/>
    </location>
</feature>
<comment type="subcellular location">
    <subcellularLocation>
        <location evidence="1">Periplasm</location>
    </subcellularLocation>
</comment>
<dbReference type="Gene3D" id="3.40.190.10">
    <property type="entry name" value="Periplasmic binding protein-like II"/>
    <property type="match status" value="2"/>
</dbReference>
<name>A0A8I1LU67_PAEPO</name>
<dbReference type="PROSITE" id="PS51257">
    <property type="entry name" value="PROKAR_LIPOPROTEIN"/>
    <property type="match status" value="1"/>
</dbReference>
<reference evidence="6" key="1">
    <citation type="submission" date="2020-12" db="EMBL/GenBank/DDBJ databases">
        <title>Paenibacillus polymyxa LMG 27872: a double-edged sword.</title>
        <authorList>
            <person name="Langendries S."/>
            <person name="Garcia Mendez S."/>
            <person name="Beirinckx S."/>
            <person name="Viaene T."/>
            <person name="Baeyen S."/>
            <person name="Goeminne G."/>
            <person name="Willems A."/>
            <person name="Debode J."/>
            <person name="Goormachtig S."/>
        </authorList>
    </citation>
    <scope>NUCLEOTIDE SEQUENCE</scope>
    <source>
        <strain evidence="6">LMG 27872</strain>
    </source>
</reference>
<dbReference type="Pfam" id="PF13379">
    <property type="entry name" value="NMT1_2"/>
    <property type="match status" value="1"/>
</dbReference>
<feature type="signal peptide" evidence="5">
    <location>
        <begin position="1"/>
        <end position="27"/>
    </location>
</feature>
<dbReference type="SUPFAM" id="SSF53850">
    <property type="entry name" value="Periplasmic binding protein-like II"/>
    <property type="match status" value="1"/>
</dbReference>
<feature type="chain" id="PRO_5038843688" evidence="5">
    <location>
        <begin position="28"/>
        <end position="363"/>
    </location>
</feature>
<proteinExistence type="inferred from homology"/>
<dbReference type="PANTHER" id="PTHR30024">
    <property type="entry name" value="ALIPHATIC SULFONATES-BINDING PROTEIN-RELATED"/>
    <property type="match status" value="1"/>
</dbReference>
<evidence type="ECO:0000313" key="6">
    <source>
        <dbReference type="EMBL" id="MBM0632337.1"/>
    </source>
</evidence>
<dbReference type="GO" id="GO:0042597">
    <property type="term" value="C:periplasmic space"/>
    <property type="evidence" value="ECO:0007669"/>
    <property type="project" value="UniProtKB-SubCell"/>
</dbReference>
<dbReference type="RefSeq" id="WP_165146803.1">
    <property type="nucleotide sequence ID" value="NZ_JAEHFQ010000002.1"/>
</dbReference>
<protein>
    <submittedName>
        <fullName evidence="6">ABC transporter substrate-binding protein</fullName>
    </submittedName>
</protein>
<evidence type="ECO:0000313" key="7">
    <source>
        <dbReference type="Proteomes" id="UP000650605"/>
    </source>
</evidence>
<dbReference type="EMBL" id="JAEHFQ010000002">
    <property type="protein sequence ID" value="MBM0632337.1"/>
    <property type="molecule type" value="Genomic_DNA"/>
</dbReference>
<sequence>MKNGARFKAVVAAALLGLLLLSGCTPKGGEQTIEIRLGEVARTVFYAPQYVALSQGMFAQEGLDVQLATIPGGDKAMTALLSNQADIALIGAETSIYVYQQGAEDPIINFAQLTQKDGTFLFARQTQDNFAWKKLKGQNFLGQRKGGMPQMSLEFTLRKHGIDPHKDLKLIQNIDFANVASAFGSGTGDYVQLFEPQASIFEKAGRGRVVASIGVESGELPYTVYMAKQSYLKANSEAAQKFTNSVYRAQQWIATHSPEQIAEAITPYFKDTDLAILTSSIKRYKEQSTYALNPMIEEKEWKNLQDVMTSAGELKNPVALDKLVNPSFAQQAISSNSIGKTEPPVKKSTTESTDAGVDAGGTS</sequence>
<gene>
    <name evidence="6" type="ORF">JDW19_04235</name>
</gene>
<comment type="similarity">
    <text evidence="2">Belongs to the bacterial solute-binding protein SsuA/TauA family.</text>
</comment>
<evidence type="ECO:0000256" key="5">
    <source>
        <dbReference type="SAM" id="SignalP"/>
    </source>
</evidence>
<evidence type="ECO:0000256" key="4">
    <source>
        <dbReference type="SAM" id="MobiDB-lite"/>
    </source>
</evidence>